<dbReference type="Proteomes" id="UP000001399">
    <property type="component" value="Chromosome"/>
</dbReference>
<dbReference type="GO" id="GO:0003677">
    <property type="term" value="F:DNA binding"/>
    <property type="evidence" value="ECO:0007669"/>
    <property type="project" value="UniProtKB-KW"/>
</dbReference>
<protein>
    <submittedName>
        <fullName evidence="3">Helix-turn-helix domain protein</fullName>
    </submittedName>
</protein>
<evidence type="ECO:0000259" key="2">
    <source>
        <dbReference type="PROSITE" id="PS50943"/>
    </source>
</evidence>
<sequence>MLSQGLFLDKLWIATKKDGKKPSMAINRIRQLRLERGLSLTELAKKIGISESHLSRVEAGARGLHLSKMEALAGALGVPVTEILSVQSLSYMADLAPYIPPKGSAIEKALTSSTQKMFKVLSNVMSELGITEGDPIIADMDPKGLQKLELGQLVIAQIFTNNSVEGVLLLRQYIGPHLLITNSDDQNAMPIHRLRAKATVIGRVLL</sequence>
<reference evidence="4" key="1">
    <citation type="journal article" date="2011" name="J. Bacteriol.">
        <title>Genome sequences of eight morphologically diverse alphaproteobacteria.</title>
        <authorList>
            <consortium name="US DOE Joint Genome Institute"/>
            <person name="Brown P.J."/>
            <person name="Kysela D.T."/>
            <person name="Buechlein A."/>
            <person name="Hemmerich C."/>
            <person name="Brun Y.V."/>
        </authorList>
    </citation>
    <scope>NUCLEOTIDE SEQUENCE [LARGE SCALE GENOMIC DNA]</scope>
    <source>
        <strain evidence="4">ATCC 17100 / ATH 3.1.1 / DSM 162 / LMG 4299</strain>
    </source>
</reference>
<dbReference type="CDD" id="cd00093">
    <property type="entry name" value="HTH_XRE"/>
    <property type="match status" value="1"/>
</dbReference>
<dbReference type="SUPFAM" id="SSF47413">
    <property type="entry name" value="lambda repressor-like DNA-binding domains"/>
    <property type="match status" value="1"/>
</dbReference>
<name>E3HZK1_RHOVT</name>
<dbReference type="Gene3D" id="1.10.260.40">
    <property type="entry name" value="lambda repressor-like DNA-binding domains"/>
    <property type="match status" value="1"/>
</dbReference>
<dbReference type="AlphaFoldDB" id="E3HZK1"/>
<dbReference type="GO" id="GO:0003700">
    <property type="term" value="F:DNA-binding transcription factor activity"/>
    <property type="evidence" value="ECO:0007669"/>
    <property type="project" value="TreeGrafter"/>
</dbReference>
<dbReference type="eggNOG" id="COG1396">
    <property type="taxonomic scope" value="Bacteria"/>
</dbReference>
<dbReference type="PANTHER" id="PTHR46797">
    <property type="entry name" value="HTH-TYPE TRANSCRIPTIONAL REGULATOR"/>
    <property type="match status" value="1"/>
</dbReference>
<gene>
    <name evidence="3" type="ordered locus">Rvan_1794</name>
</gene>
<dbReference type="PROSITE" id="PS50943">
    <property type="entry name" value="HTH_CROC1"/>
    <property type="match status" value="1"/>
</dbReference>
<organism evidence="3 4">
    <name type="scientific">Rhodomicrobium vannielii (strain ATCC 17100 / DSM 162 / LMG 4299 / NCIMB 10020 / ATH 3.1.1)</name>
    <dbReference type="NCBI Taxonomy" id="648757"/>
    <lineage>
        <taxon>Bacteria</taxon>
        <taxon>Pseudomonadati</taxon>
        <taxon>Pseudomonadota</taxon>
        <taxon>Alphaproteobacteria</taxon>
        <taxon>Hyphomicrobiales</taxon>
        <taxon>Hyphomicrobiaceae</taxon>
        <taxon>Rhodomicrobium</taxon>
    </lineage>
</organism>
<accession>E3HZK1</accession>
<dbReference type="InterPro" id="IPR050807">
    <property type="entry name" value="TransReg_Diox_bact_type"/>
</dbReference>
<dbReference type="KEGG" id="rva:Rvan_1794"/>
<dbReference type="GO" id="GO:0005829">
    <property type="term" value="C:cytosol"/>
    <property type="evidence" value="ECO:0007669"/>
    <property type="project" value="TreeGrafter"/>
</dbReference>
<dbReference type="InterPro" id="IPR001387">
    <property type="entry name" value="Cro/C1-type_HTH"/>
</dbReference>
<evidence type="ECO:0000313" key="4">
    <source>
        <dbReference type="Proteomes" id="UP000001399"/>
    </source>
</evidence>
<dbReference type="STRING" id="648757.Rvan_1794"/>
<proteinExistence type="predicted"/>
<feature type="domain" description="HTH cro/C1-type" evidence="2">
    <location>
        <begin position="29"/>
        <end position="83"/>
    </location>
</feature>
<keyword evidence="1" id="KW-0238">DNA-binding</keyword>
<keyword evidence="4" id="KW-1185">Reference proteome</keyword>
<evidence type="ECO:0000256" key="1">
    <source>
        <dbReference type="ARBA" id="ARBA00023125"/>
    </source>
</evidence>
<dbReference type="PANTHER" id="PTHR46797:SF1">
    <property type="entry name" value="METHYLPHOSPHONATE SYNTHASE"/>
    <property type="match status" value="1"/>
</dbReference>
<dbReference type="SMART" id="SM00530">
    <property type="entry name" value="HTH_XRE"/>
    <property type="match status" value="1"/>
</dbReference>
<dbReference type="HOGENOM" id="CLU_1371304_0_0_5"/>
<evidence type="ECO:0000313" key="3">
    <source>
        <dbReference type="EMBL" id="ADP71036.1"/>
    </source>
</evidence>
<dbReference type="Pfam" id="PF01381">
    <property type="entry name" value="HTH_3"/>
    <property type="match status" value="1"/>
</dbReference>
<dbReference type="EMBL" id="CP002292">
    <property type="protein sequence ID" value="ADP71036.1"/>
    <property type="molecule type" value="Genomic_DNA"/>
</dbReference>
<dbReference type="InterPro" id="IPR010982">
    <property type="entry name" value="Lambda_DNA-bd_dom_sf"/>
</dbReference>